<feature type="transmembrane region" description="Helical" evidence="1">
    <location>
        <begin position="76"/>
        <end position="96"/>
    </location>
</feature>
<keyword evidence="1" id="KW-0472">Membrane</keyword>
<accession>A0A4R2JAQ1</accession>
<keyword evidence="1" id="KW-1133">Transmembrane helix</keyword>
<feature type="transmembrane region" description="Helical" evidence="1">
    <location>
        <begin position="102"/>
        <end position="121"/>
    </location>
</feature>
<proteinExistence type="predicted"/>
<dbReference type="RefSeq" id="WP_132040748.1">
    <property type="nucleotide sequence ID" value="NZ_SLWU01000032.1"/>
</dbReference>
<evidence type="ECO:0000313" key="3">
    <source>
        <dbReference type="Proteomes" id="UP000294886"/>
    </source>
</evidence>
<organism evidence="2 3">
    <name type="scientific">Caldanaerobacter subterraneus</name>
    <dbReference type="NCBI Taxonomy" id="911092"/>
    <lineage>
        <taxon>Bacteria</taxon>
        <taxon>Bacillati</taxon>
        <taxon>Bacillota</taxon>
        <taxon>Clostridia</taxon>
        <taxon>Thermoanaerobacterales</taxon>
        <taxon>Thermoanaerobacteraceae</taxon>
        <taxon>Caldanaerobacter</taxon>
    </lineage>
</organism>
<protein>
    <submittedName>
        <fullName evidence="2">Uncharacterized protein</fullName>
    </submittedName>
</protein>
<name>A0A4R2JAQ1_9THEO</name>
<evidence type="ECO:0000256" key="1">
    <source>
        <dbReference type="SAM" id="Phobius"/>
    </source>
</evidence>
<dbReference type="AlphaFoldDB" id="A0A4R2JAQ1"/>
<feature type="transmembrane region" description="Helical" evidence="1">
    <location>
        <begin position="42"/>
        <end position="64"/>
    </location>
</feature>
<gene>
    <name evidence="2" type="ORF">EV203_13218</name>
</gene>
<sequence length="122" mass="13615">MWILSGMAGIVVAYLLNSAVVKRYGERAVIYIVPFIEESSKTVFGYMTSSILASHFMFGIAEAVNDYTKASYKINGRAAVLSILSHSIFGVISYVLVEKVNLFVAILSTSLLHLLWNRFMLR</sequence>
<keyword evidence="1" id="KW-0812">Transmembrane</keyword>
<dbReference type="EMBL" id="SLWU01000032">
    <property type="protein sequence ID" value="TCO56523.1"/>
    <property type="molecule type" value="Genomic_DNA"/>
</dbReference>
<dbReference type="Proteomes" id="UP000294886">
    <property type="component" value="Unassembled WGS sequence"/>
</dbReference>
<reference evidence="2 3" key="1">
    <citation type="submission" date="2019-03" db="EMBL/GenBank/DDBJ databases">
        <title>Genomic Encyclopedia of Type Strains, Phase IV (KMG-IV): sequencing the most valuable type-strain genomes for metagenomic binning, comparative biology and taxonomic classification.</title>
        <authorList>
            <person name="Goeker M."/>
        </authorList>
    </citation>
    <scope>NUCLEOTIDE SEQUENCE [LARGE SCALE GENOMIC DNA]</scope>
    <source>
        <strain evidence="2 3">DSM 13054</strain>
    </source>
</reference>
<evidence type="ECO:0000313" key="2">
    <source>
        <dbReference type="EMBL" id="TCO56523.1"/>
    </source>
</evidence>
<comment type="caution">
    <text evidence="2">The sequence shown here is derived from an EMBL/GenBank/DDBJ whole genome shotgun (WGS) entry which is preliminary data.</text>
</comment>